<feature type="transmembrane region" description="Helical" evidence="6">
    <location>
        <begin position="317"/>
        <end position="335"/>
    </location>
</feature>
<dbReference type="AlphaFoldDB" id="A0A3L8Q084"/>
<dbReference type="NCBIfam" id="TIGR00785">
    <property type="entry name" value="dass"/>
    <property type="match status" value="1"/>
</dbReference>
<evidence type="ECO:0000256" key="2">
    <source>
        <dbReference type="ARBA" id="ARBA00022448"/>
    </source>
</evidence>
<feature type="transmembrane region" description="Helical" evidence="6">
    <location>
        <begin position="279"/>
        <end position="297"/>
    </location>
</feature>
<name>A0A3L8Q084_9GAMM</name>
<keyword evidence="5 6" id="KW-0472">Membrane</keyword>
<feature type="transmembrane region" description="Helical" evidence="6">
    <location>
        <begin position="211"/>
        <end position="231"/>
    </location>
</feature>
<dbReference type="PANTHER" id="PTHR10283">
    <property type="entry name" value="SOLUTE CARRIER FAMILY 13 MEMBER"/>
    <property type="match status" value="1"/>
</dbReference>
<keyword evidence="4 6" id="KW-1133">Transmembrane helix</keyword>
<feature type="transmembrane region" description="Helical" evidence="6">
    <location>
        <begin position="440"/>
        <end position="459"/>
    </location>
</feature>
<proteinExistence type="predicted"/>
<keyword evidence="9" id="KW-1185">Reference proteome</keyword>
<dbReference type="PANTHER" id="PTHR10283:SF82">
    <property type="entry name" value="SOLUTE CARRIER FAMILY 13 MEMBER 2"/>
    <property type="match status" value="1"/>
</dbReference>
<dbReference type="Proteomes" id="UP000281474">
    <property type="component" value="Unassembled WGS sequence"/>
</dbReference>
<feature type="transmembrane region" description="Helical" evidence="6">
    <location>
        <begin position="377"/>
        <end position="396"/>
    </location>
</feature>
<comment type="caution">
    <text evidence="8">The sequence shown here is derived from an EMBL/GenBank/DDBJ whole genome shotgun (WGS) entry which is preliminary data.</text>
</comment>
<gene>
    <name evidence="8" type="ORF">D5018_07220</name>
</gene>
<dbReference type="Pfam" id="PF03600">
    <property type="entry name" value="CitMHS"/>
    <property type="match status" value="1"/>
</dbReference>
<evidence type="ECO:0000256" key="6">
    <source>
        <dbReference type="SAM" id="Phobius"/>
    </source>
</evidence>
<comment type="subcellular location">
    <subcellularLocation>
        <location evidence="1">Membrane</location>
        <topology evidence="1">Multi-pass membrane protein</topology>
    </subcellularLocation>
</comment>
<keyword evidence="2" id="KW-0813">Transport</keyword>
<evidence type="ECO:0000313" key="9">
    <source>
        <dbReference type="Proteomes" id="UP000281474"/>
    </source>
</evidence>
<evidence type="ECO:0000259" key="7">
    <source>
        <dbReference type="Pfam" id="PF03600"/>
    </source>
</evidence>
<evidence type="ECO:0000256" key="5">
    <source>
        <dbReference type="ARBA" id="ARBA00023136"/>
    </source>
</evidence>
<dbReference type="InterPro" id="IPR001898">
    <property type="entry name" value="SLC13A/DASS"/>
</dbReference>
<organism evidence="8 9">
    <name type="scientific">Parashewanella curva</name>
    <dbReference type="NCBI Taxonomy" id="2338552"/>
    <lineage>
        <taxon>Bacteria</taxon>
        <taxon>Pseudomonadati</taxon>
        <taxon>Pseudomonadota</taxon>
        <taxon>Gammaproteobacteria</taxon>
        <taxon>Alteromonadales</taxon>
        <taxon>Shewanellaceae</taxon>
        <taxon>Parashewanella</taxon>
    </lineage>
</organism>
<evidence type="ECO:0000256" key="4">
    <source>
        <dbReference type="ARBA" id="ARBA00022989"/>
    </source>
</evidence>
<evidence type="ECO:0000256" key="1">
    <source>
        <dbReference type="ARBA" id="ARBA00004141"/>
    </source>
</evidence>
<evidence type="ECO:0000256" key="3">
    <source>
        <dbReference type="ARBA" id="ARBA00022692"/>
    </source>
</evidence>
<sequence>MNIKRSHFILIGPALAWAFYWFLTLSGMDYLPAAAAGITLLTVIWWVSEALPIPATSLVPFALLPLFDIVSHKGVASALGSHVILLLMAAFMLSKALEKSGVHRRLAVYMVNFIGVSSALRLVFGFMLATAFLSMWISNTASTLIMLPIALAILARVDNPKLTVALILGIAYAASTGGIATPIGTPPNVIFMGIYEEFTGKNFEFVEWMKVGLPIVIIAIPLMALWLTRGIKLDQNIELPKQGTWRSEEKRTLIIFGITVLAWITRHAPFGGWANYLDIPLAGDSTVALAAVVAMFMMPNGNGKGEKVLDWDTAKTIPWGMLLLFAGGIALAKGMSESGLSQMLGDWLSSMSHISVLALVVLICLVVVYLTEITSNTATATLLMPILAVAAVGVGVKPEVLMIPAAMVASCAYMLPVATAPNAIVYGTGEIDIKQMVREGAVLSFMMAILIAFVSYFLLG</sequence>
<reference evidence="8 9" key="1">
    <citation type="submission" date="2018-09" db="EMBL/GenBank/DDBJ databases">
        <title>Phylogeny of the Shewanellaceae, and recommendation for two new genera, Pseudoshewanella and Parashewanella.</title>
        <authorList>
            <person name="Wang G."/>
        </authorList>
    </citation>
    <scope>NUCLEOTIDE SEQUENCE [LARGE SCALE GENOMIC DNA]</scope>
    <source>
        <strain evidence="8 9">C51</strain>
    </source>
</reference>
<dbReference type="OrthoDB" id="9766267at2"/>
<keyword evidence="3 6" id="KW-0812">Transmembrane</keyword>
<dbReference type="CDD" id="cd01115">
    <property type="entry name" value="SLC13_permease"/>
    <property type="match status" value="1"/>
</dbReference>
<protein>
    <submittedName>
        <fullName evidence="8">SLC13/DASS family transporter</fullName>
    </submittedName>
</protein>
<dbReference type="PROSITE" id="PS01271">
    <property type="entry name" value="NA_SULFATE"/>
    <property type="match status" value="1"/>
</dbReference>
<dbReference type="RefSeq" id="WP_121838336.1">
    <property type="nucleotide sequence ID" value="NZ_ML014765.1"/>
</dbReference>
<feature type="transmembrane region" description="Helical" evidence="6">
    <location>
        <begin position="162"/>
        <end position="183"/>
    </location>
</feature>
<dbReference type="GO" id="GO:0015141">
    <property type="term" value="F:succinate transmembrane transporter activity"/>
    <property type="evidence" value="ECO:0007669"/>
    <property type="project" value="UniProtKB-ARBA"/>
</dbReference>
<feature type="transmembrane region" description="Helical" evidence="6">
    <location>
        <begin position="135"/>
        <end position="155"/>
    </location>
</feature>
<feature type="transmembrane region" description="Helical" evidence="6">
    <location>
        <begin position="252"/>
        <end position="273"/>
    </location>
</feature>
<dbReference type="InterPro" id="IPR031312">
    <property type="entry name" value="Na/sul_symport_CS"/>
</dbReference>
<dbReference type="EMBL" id="QZEI01000016">
    <property type="protein sequence ID" value="RLV60439.1"/>
    <property type="molecule type" value="Genomic_DNA"/>
</dbReference>
<evidence type="ECO:0000313" key="8">
    <source>
        <dbReference type="EMBL" id="RLV60439.1"/>
    </source>
</evidence>
<feature type="transmembrane region" description="Helical" evidence="6">
    <location>
        <begin position="106"/>
        <end position="129"/>
    </location>
</feature>
<dbReference type="InterPro" id="IPR004680">
    <property type="entry name" value="Cit_transptr-like_dom"/>
</dbReference>
<feature type="domain" description="Citrate transporter-like" evidence="7">
    <location>
        <begin position="43"/>
        <end position="396"/>
    </location>
</feature>
<accession>A0A3L8Q084</accession>
<feature type="transmembrane region" description="Helical" evidence="6">
    <location>
        <begin position="6"/>
        <end position="23"/>
    </location>
</feature>
<dbReference type="GO" id="GO:0005886">
    <property type="term" value="C:plasma membrane"/>
    <property type="evidence" value="ECO:0007669"/>
    <property type="project" value="TreeGrafter"/>
</dbReference>
<feature type="transmembrane region" description="Helical" evidence="6">
    <location>
        <begin position="402"/>
        <end position="428"/>
    </location>
</feature>
<feature type="transmembrane region" description="Helical" evidence="6">
    <location>
        <begin position="74"/>
        <end position="94"/>
    </location>
</feature>
<feature type="transmembrane region" description="Helical" evidence="6">
    <location>
        <begin position="347"/>
        <end position="370"/>
    </location>
</feature>